<sequence length="67" mass="7865">MVWKSPRVLWSRHWSRFFPVCVTKKDAETLYLSETTRASTAIRDDDGDDDDDDDTHDDMEDDGEIKE</sequence>
<feature type="region of interest" description="Disordered" evidence="1">
    <location>
        <begin position="38"/>
        <end position="67"/>
    </location>
</feature>
<evidence type="ECO:0000313" key="2">
    <source>
        <dbReference type="EMBL" id="KAG0003023.1"/>
    </source>
</evidence>
<comment type="caution">
    <text evidence="2">The sequence shown here is derived from an EMBL/GenBank/DDBJ whole genome shotgun (WGS) entry which is preliminary data.</text>
</comment>
<evidence type="ECO:0000313" key="3">
    <source>
        <dbReference type="Proteomes" id="UP000749646"/>
    </source>
</evidence>
<dbReference type="EMBL" id="JAAAHW010000388">
    <property type="protein sequence ID" value="KAG0003023.1"/>
    <property type="molecule type" value="Genomic_DNA"/>
</dbReference>
<dbReference type="Proteomes" id="UP000749646">
    <property type="component" value="Unassembled WGS sequence"/>
</dbReference>
<name>A0A9P6MIG7_9FUNG</name>
<gene>
    <name evidence="2" type="ORF">BGZ65_002122</name>
</gene>
<accession>A0A9P6MIG7</accession>
<evidence type="ECO:0000256" key="1">
    <source>
        <dbReference type="SAM" id="MobiDB-lite"/>
    </source>
</evidence>
<feature type="non-terminal residue" evidence="2">
    <location>
        <position position="67"/>
    </location>
</feature>
<protein>
    <submittedName>
        <fullName evidence="2">Uncharacterized protein</fullName>
    </submittedName>
</protein>
<proteinExistence type="predicted"/>
<reference evidence="2" key="1">
    <citation type="journal article" date="2020" name="Fungal Divers.">
        <title>Resolving the Mortierellaceae phylogeny through synthesis of multi-gene phylogenetics and phylogenomics.</title>
        <authorList>
            <person name="Vandepol N."/>
            <person name="Liber J."/>
            <person name="Desiro A."/>
            <person name="Na H."/>
            <person name="Kennedy M."/>
            <person name="Barry K."/>
            <person name="Grigoriev I.V."/>
            <person name="Miller A.N."/>
            <person name="O'Donnell K."/>
            <person name="Stajich J.E."/>
            <person name="Bonito G."/>
        </authorList>
    </citation>
    <scope>NUCLEOTIDE SEQUENCE</scope>
    <source>
        <strain evidence="2">MES-2147</strain>
    </source>
</reference>
<feature type="compositionally biased region" description="Acidic residues" evidence="1">
    <location>
        <begin position="45"/>
        <end position="67"/>
    </location>
</feature>
<dbReference type="AlphaFoldDB" id="A0A9P6MIG7"/>
<organism evidence="2 3">
    <name type="scientific">Modicella reniformis</name>
    <dbReference type="NCBI Taxonomy" id="1440133"/>
    <lineage>
        <taxon>Eukaryota</taxon>
        <taxon>Fungi</taxon>
        <taxon>Fungi incertae sedis</taxon>
        <taxon>Mucoromycota</taxon>
        <taxon>Mortierellomycotina</taxon>
        <taxon>Mortierellomycetes</taxon>
        <taxon>Mortierellales</taxon>
        <taxon>Mortierellaceae</taxon>
        <taxon>Modicella</taxon>
    </lineage>
</organism>
<keyword evidence="3" id="KW-1185">Reference proteome</keyword>